<protein>
    <submittedName>
        <fullName evidence="1">Uncharacterized protein</fullName>
    </submittedName>
</protein>
<gene>
    <name evidence="1" type="ORF">FHU10_5156</name>
</gene>
<dbReference type="InterPro" id="IPR054441">
    <property type="entry name" value="Gp28-like"/>
</dbReference>
<sequence length="121" mass="13533">MIPGSNLLNMALGIIGSQPVRYYRDSKQRQELPNGILVTQFEPGVIISSGSVQAVSPTHIEQAGLDVSRRHIEWFVSLDVLGVERDASGDEIEWDSKRWKAITPEKWVVQDGWCAVICQEV</sequence>
<comment type="caution">
    <text evidence="1">The sequence shown here is derived from an EMBL/GenBank/DDBJ whole genome shotgun (WGS) entry which is preliminary data.</text>
</comment>
<reference evidence="1" key="2">
    <citation type="submission" date="2019-08" db="EMBL/GenBank/DDBJ databases">
        <title>Investigation of anaerobic lignin degradation for improved lignocellulosic biofuels.</title>
        <authorList>
            <person name="Deangelis K.PhD."/>
        </authorList>
    </citation>
    <scope>NUCLEOTIDE SEQUENCE [LARGE SCALE GENOMIC DNA]</scope>
    <source>
        <strain evidence="1">128R</strain>
    </source>
</reference>
<accession>A0A542BN21</accession>
<dbReference type="OrthoDB" id="6638297at2"/>
<proteinExistence type="predicted"/>
<dbReference type="EMBL" id="VISQ01000001">
    <property type="protein sequence ID" value="TVZ72476.1"/>
    <property type="molecule type" value="Genomic_DNA"/>
</dbReference>
<evidence type="ECO:0000313" key="1">
    <source>
        <dbReference type="EMBL" id="TVZ72476.1"/>
    </source>
</evidence>
<organism evidence="1">
    <name type="scientific">Serratia fonticola</name>
    <dbReference type="NCBI Taxonomy" id="47917"/>
    <lineage>
        <taxon>Bacteria</taxon>
        <taxon>Pseudomonadati</taxon>
        <taxon>Pseudomonadota</taxon>
        <taxon>Gammaproteobacteria</taxon>
        <taxon>Enterobacterales</taxon>
        <taxon>Yersiniaceae</taxon>
        <taxon>Serratia</taxon>
    </lineage>
</organism>
<reference evidence="1" key="1">
    <citation type="submission" date="2019-06" db="EMBL/GenBank/DDBJ databases">
        <authorList>
            <person name="Deangelis K."/>
            <person name="Huntemann M."/>
            <person name="Clum A."/>
            <person name="Pillay M."/>
            <person name="Palaniappan K."/>
            <person name="Varghese N."/>
            <person name="Mikhailova N."/>
            <person name="Stamatis D."/>
            <person name="Reddy T."/>
            <person name="Daum C."/>
            <person name="Shapiro N."/>
            <person name="Ivanova N."/>
            <person name="Kyrpides N."/>
            <person name="Woyke T."/>
        </authorList>
    </citation>
    <scope>NUCLEOTIDE SEQUENCE [LARGE SCALE GENOMIC DNA]</scope>
    <source>
        <strain evidence="1">128R</strain>
    </source>
</reference>
<dbReference type="AlphaFoldDB" id="A0A542BN21"/>
<dbReference type="Pfam" id="PF22755">
    <property type="entry name" value="E217_gp28"/>
    <property type="match status" value="1"/>
</dbReference>
<name>A0A542BN21_SERFO</name>